<dbReference type="EMBL" id="BAZW01000025">
    <property type="protein sequence ID" value="GAO30558.1"/>
    <property type="molecule type" value="Genomic_DNA"/>
</dbReference>
<keyword evidence="6" id="KW-1185">Reference proteome</keyword>
<dbReference type="STRING" id="1236989.JCM15548_12844"/>
<organism evidence="5 6">
    <name type="scientific">Geofilum rubicundum JCM 15548</name>
    <dbReference type="NCBI Taxonomy" id="1236989"/>
    <lineage>
        <taxon>Bacteria</taxon>
        <taxon>Pseudomonadati</taxon>
        <taxon>Bacteroidota</taxon>
        <taxon>Bacteroidia</taxon>
        <taxon>Marinilabiliales</taxon>
        <taxon>Marinilabiliaceae</taxon>
        <taxon>Geofilum</taxon>
    </lineage>
</organism>
<comment type="caution">
    <text evidence="5">The sequence shown here is derived from an EMBL/GenBank/DDBJ whole genome shotgun (WGS) entry which is preliminary data.</text>
</comment>
<dbReference type="PANTHER" id="PTHR42780:SF1">
    <property type="entry name" value="ISOLEUCINE--TRNA LIGASE, CYTOPLASMIC"/>
    <property type="match status" value="1"/>
</dbReference>
<keyword evidence="1" id="KW-0436">Ligase</keyword>
<reference evidence="5 6" key="1">
    <citation type="journal article" date="2015" name="Microbes Environ.">
        <title>Distribution and evolution of nitrogen fixation genes in the phylum bacteroidetes.</title>
        <authorList>
            <person name="Inoue J."/>
            <person name="Oshima K."/>
            <person name="Suda W."/>
            <person name="Sakamoto M."/>
            <person name="Iino T."/>
            <person name="Noda S."/>
            <person name="Hongoh Y."/>
            <person name="Hattori M."/>
            <person name="Ohkuma M."/>
        </authorList>
    </citation>
    <scope>NUCLEOTIDE SEQUENCE [LARGE SCALE GENOMIC DNA]</scope>
    <source>
        <strain evidence="5">JCM 15548</strain>
    </source>
</reference>
<dbReference type="InterPro" id="IPR023586">
    <property type="entry name" value="Ile-tRNA-ligase_type2"/>
</dbReference>
<gene>
    <name evidence="5" type="ORF">JCM15548_12844</name>
</gene>
<accession>A0A0E9LZ33</accession>
<evidence type="ECO:0000256" key="3">
    <source>
        <dbReference type="ARBA" id="ARBA00022840"/>
    </source>
</evidence>
<keyword evidence="3" id="KW-0067">ATP-binding</keyword>
<dbReference type="PANTHER" id="PTHR42780">
    <property type="entry name" value="SOLEUCYL-TRNA SYNTHETASE"/>
    <property type="match status" value="1"/>
</dbReference>
<evidence type="ECO:0000313" key="5">
    <source>
        <dbReference type="EMBL" id="GAO30558.1"/>
    </source>
</evidence>
<protein>
    <submittedName>
        <fullName evidence="5">Isoleucyl-tRNA synthetase</fullName>
    </submittedName>
</protein>
<evidence type="ECO:0000256" key="2">
    <source>
        <dbReference type="ARBA" id="ARBA00022741"/>
    </source>
</evidence>
<dbReference type="GO" id="GO:0006428">
    <property type="term" value="P:isoleucyl-tRNA aminoacylation"/>
    <property type="evidence" value="ECO:0007669"/>
    <property type="project" value="TreeGrafter"/>
</dbReference>
<keyword evidence="4 5" id="KW-0030">Aminoacyl-tRNA synthetase</keyword>
<dbReference type="GO" id="GO:0004822">
    <property type="term" value="F:isoleucine-tRNA ligase activity"/>
    <property type="evidence" value="ECO:0007669"/>
    <property type="project" value="InterPro"/>
</dbReference>
<dbReference type="GO" id="GO:0005524">
    <property type="term" value="F:ATP binding"/>
    <property type="evidence" value="ECO:0007669"/>
    <property type="project" value="UniProtKB-KW"/>
</dbReference>
<proteinExistence type="predicted"/>
<evidence type="ECO:0000256" key="1">
    <source>
        <dbReference type="ARBA" id="ARBA00022598"/>
    </source>
</evidence>
<dbReference type="Pfam" id="PF19302">
    <property type="entry name" value="DUF5915"/>
    <property type="match status" value="1"/>
</dbReference>
<dbReference type="AlphaFoldDB" id="A0A0E9LZ33"/>
<dbReference type="InterPro" id="IPR009080">
    <property type="entry name" value="tRNAsynth_Ia_anticodon-bd"/>
</dbReference>
<name>A0A0E9LZ33_9BACT</name>
<evidence type="ECO:0000256" key="4">
    <source>
        <dbReference type="ARBA" id="ARBA00023146"/>
    </source>
</evidence>
<dbReference type="SUPFAM" id="SSF47323">
    <property type="entry name" value="Anticodon-binding domain of a subclass of class I aminoacyl-tRNA synthetases"/>
    <property type="match status" value="1"/>
</dbReference>
<dbReference type="Proteomes" id="UP000032900">
    <property type="component" value="Unassembled WGS sequence"/>
</dbReference>
<sequence>MALDITISDELREEGIARELVNRIQNLRKDSGLDVTDKIKLSIQQHEAINGAVEKHKGYIGAQTLAAEVKLVEKCNESTSVTVELETDLETAIFIEKL</sequence>
<keyword evidence="2" id="KW-0547">Nucleotide-binding</keyword>
<evidence type="ECO:0000313" key="6">
    <source>
        <dbReference type="Proteomes" id="UP000032900"/>
    </source>
</evidence>